<comment type="caution">
    <text evidence="1">The sequence shown here is derived from an EMBL/GenBank/DDBJ whole genome shotgun (WGS) entry which is preliminary data.</text>
</comment>
<protein>
    <submittedName>
        <fullName evidence="1">Uncharacterized protein</fullName>
    </submittedName>
</protein>
<evidence type="ECO:0000313" key="2">
    <source>
        <dbReference type="Proteomes" id="UP000078387"/>
    </source>
</evidence>
<gene>
    <name evidence="1" type="ORF">CL6EHI_c00118</name>
</gene>
<sequence>MTNSKLSVFRPAEPSTFEVVDGKSPKKRVQKKKRWNQAIKLNAVKKFYELGLTKTVRTLIEEFPEQYQDLTPSTLQYWVQMLSPKLITN</sequence>
<evidence type="ECO:0000313" key="1">
    <source>
        <dbReference type="EMBL" id="GAT95954.1"/>
    </source>
</evidence>
<dbReference type="VEuPathDB" id="AmoebaDB:EHI5A_192530"/>
<dbReference type="Proteomes" id="UP000078387">
    <property type="component" value="Unassembled WGS sequence"/>
</dbReference>
<name>A0A175JRD3_ENTHI</name>
<reference evidence="1 2" key="1">
    <citation type="submission" date="2016-05" db="EMBL/GenBank/DDBJ databases">
        <title>First whole genome sequencing of Entamoeba histolytica HM1:IMSS-clone-6.</title>
        <authorList>
            <person name="Mukherjee Avik.K."/>
            <person name="Izumyama S."/>
            <person name="Nakada-Tsukui K."/>
            <person name="Nozaki T."/>
        </authorList>
    </citation>
    <scope>NUCLEOTIDE SEQUENCE [LARGE SCALE GENOMIC DNA]</scope>
    <source>
        <strain evidence="1 2">HM1:IMSS clone 6</strain>
    </source>
</reference>
<dbReference type="AlphaFoldDB" id="A0A175JRD3"/>
<dbReference type="EMBL" id="BDEQ01000001">
    <property type="protein sequence ID" value="GAT95954.1"/>
    <property type="molecule type" value="Genomic_DNA"/>
</dbReference>
<organism evidence="1 2">
    <name type="scientific">Entamoeba histolytica</name>
    <dbReference type="NCBI Taxonomy" id="5759"/>
    <lineage>
        <taxon>Eukaryota</taxon>
        <taxon>Amoebozoa</taxon>
        <taxon>Evosea</taxon>
        <taxon>Archamoebae</taxon>
        <taxon>Mastigamoebida</taxon>
        <taxon>Entamoebidae</taxon>
        <taxon>Entamoeba</taxon>
    </lineage>
</organism>
<dbReference type="VEuPathDB" id="AmoebaDB:KM1_238970"/>
<proteinExistence type="predicted"/>
<accession>A0A175JRD3</accession>